<keyword evidence="2" id="KW-1185">Reference proteome</keyword>
<dbReference type="Proteomes" id="UP001597480">
    <property type="component" value="Unassembled WGS sequence"/>
</dbReference>
<evidence type="ECO:0008006" key="3">
    <source>
        <dbReference type="Google" id="ProtNLM"/>
    </source>
</evidence>
<dbReference type="RefSeq" id="WP_379820436.1">
    <property type="nucleotide sequence ID" value="NZ_JBHUMD010000007.1"/>
</dbReference>
<sequence length="178" mass="20259">MKQLLLAACLLTLMISCKKEDEMKNKAPLAYTEVPKESHKELYGLWTGTLLPEYDSYVLNEDDTTDTGYDDGPKKITLKINRIHNDSVFGQSIVGGNQRPLKGILTKMGANLYITLDEPGKAKDDGRFELSFSNDTLQGSWIIYKPNKQIIPKKKLKLFRNNLYITPTLCWLKILMTL</sequence>
<protein>
    <recommendedName>
        <fullName evidence="3">Lipocalin-like protein</fullName>
    </recommendedName>
</protein>
<organism evidence="1 2">
    <name type="scientific">Flavobacterium suzhouense</name>
    <dbReference type="NCBI Taxonomy" id="1529638"/>
    <lineage>
        <taxon>Bacteria</taxon>
        <taxon>Pseudomonadati</taxon>
        <taxon>Bacteroidota</taxon>
        <taxon>Flavobacteriia</taxon>
        <taxon>Flavobacteriales</taxon>
        <taxon>Flavobacteriaceae</taxon>
        <taxon>Flavobacterium</taxon>
    </lineage>
</organism>
<accession>A0ABW5NT97</accession>
<dbReference type="EMBL" id="JBHUMD010000007">
    <property type="protein sequence ID" value="MFD2601931.1"/>
    <property type="molecule type" value="Genomic_DNA"/>
</dbReference>
<dbReference type="PROSITE" id="PS51257">
    <property type="entry name" value="PROKAR_LIPOPROTEIN"/>
    <property type="match status" value="1"/>
</dbReference>
<name>A0ABW5NT97_9FLAO</name>
<comment type="caution">
    <text evidence="1">The sequence shown here is derived from an EMBL/GenBank/DDBJ whole genome shotgun (WGS) entry which is preliminary data.</text>
</comment>
<evidence type="ECO:0000313" key="1">
    <source>
        <dbReference type="EMBL" id="MFD2601931.1"/>
    </source>
</evidence>
<gene>
    <name evidence="1" type="ORF">ACFSR3_07680</name>
</gene>
<reference evidence="2" key="1">
    <citation type="journal article" date="2019" name="Int. J. Syst. Evol. Microbiol.">
        <title>The Global Catalogue of Microorganisms (GCM) 10K type strain sequencing project: providing services to taxonomists for standard genome sequencing and annotation.</title>
        <authorList>
            <consortium name="The Broad Institute Genomics Platform"/>
            <consortium name="The Broad Institute Genome Sequencing Center for Infectious Disease"/>
            <person name="Wu L."/>
            <person name="Ma J."/>
        </authorList>
    </citation>
    <scope>NUCLEOTIDE SEQUENCE [LARGE SCALE GENOMIC DNA]</scope>
    <source>
        <strain evidence="2">KCTC 42107</strain>
    </source>
</reference>
<evidence type="ECO:0000313" key="2">
    <source>
        <dbReference type="Proteomes" id="UP001597480"/>
    </source>
</evidence>
<proteinExistence type="predicted"/>